<dbReference type="GO" id="GO:0006627">
    <property type="term" value="P:protein processing involved in protein targeting to mitochondrion"/>
    <property type="evidence" value="ECO:0007669"/>
    <property type="project" value="EnsemblFungi"/>
</dbReference>
<dbReference type="SUPFAM" id="SSF51306">
    <property type="entry name" value="LexA/Signal peptidase"/>
    <property type="match status" value="1"/>
</dbReference>
<dbReference type="InterPro" id="IPR036286">
    <property type="entry name" value="LexA/Signal_pep-like_sf"/>
</dbReference>
<evidence type="ECO:0000256" key="4">
    <source>
        <dbReference type="ARBA" id="ARBA00023128"/>
    </source>
</evidence>
<dbReference type="PRINTS" id="PR00727">
    <property type="entry name" value="LEADERPTASE"/>
</dbReference>
<name>A0A077WTG1_9FUNG</name>
<protein>
    <recommendedName>
        <fullName evidence="8">Peptidase S26 domain-containing protein</fullName>
    </recommendedName>
</protein>
<keyword evidence="3" id="KW-0378">Hydrolase</keyword>
<feature type="active site" evidence="7">
    <location>
        <position position="120"/>
    </location>
</feature>
<dbReference type="InterPro" id="IPR052064">
    <property type="entry name" value="Mito_IMP1_subunit"/>
</dbReference>
<dbReference type="GO" id="GO:0004252">
    <property type="term" value="F:serine-type endopeptidase activity"/>
    <property type="evidence" value="ECO:0007669"/>
    <property type="project" value="InterPro"/>
</dbReference>
<feature type="domain" description="Peptidase S26" evidence="8">
    <location>
        <begin position="52"/>
        <end position="133"/>
    </location>
</feature>
<dbReference type="OrthoDB" id="308440at2759"/>
<evidence type="ECO:0000256" key="6">
    <source>
        <dbReference type="ARBA" id="ARBA00038445"/>
    </source>
</evidence>
<dbReference type="InterPro" id="IPR019533">
    <property type="entry name" value="Peptidase_S26"/>
</dbReference>
<gene>
    <name evidence="9" type="ORF">LRAMOSA03034</name>
</gene>
<evidence type="ECO:0000259" key="8">
    <source>
        <dbReference type="Pfam" id="PF10502"/>
    </source>
</evidence>
<dbReference type="AlphaFoldDB" id="A0A077WTG1"/>
<dbReference type="Gene3D" id="2.10.109.10">
    <property type="entry name" value="Umud Fragment, subunit A"/>
    <property type="match status" value="1"/>
</dbReference>
<keyword evidence="2" id="KW-0999">Mitochondrion inner membrane</keyword>
<dbReference type="InterPro" id="IPR000223">
    <property type="entry name" value="Pept_S26A_signal_pept_1"/>
</dbReference>
<dbReference type="EMBL" id="LK023335">
    <property type="protein sequence ID" value="CDS10358.1"/>
    <property type="molecule type" value="Genomic_DNA"/>
</dbReference>
<accession>A0A077WTG1</accession>
<evidence type="ECO:0000313" key="9">
    <source>
        <dbReference type="EMBL" id="CDS10358.1"/>
    </source>
</evidence>
<evidence type="ECO:0000256" key="3">
    <source>
        <dbReference type="ARBA" id="ARBA00022801"/>
    </source>
</evidence>
<evidence type="ECO:0000256" key="7">
    <source>
        <dbReference type="PIRSR" id="PIRSR600223-1"/>
    </source>
</evidence>
<comment type="similarity">
    <text evidence="6">Belongs to the peptidase S26 family. IMP1 subfamily.</text>
</comment>
<dbReference type="PANTHER" id="PTHR12383">
    <property type="entry name" value="PROTEASE FAMILY S26 MITOCHONDRIAL INNER MEMBRANE PROTEASE-RELATED"/>
    <property type="match status" value="1"/>
</dbReference>
<dbReference type="GO" id="GO:0006465">
    <property type="term" value="P:signal peptide processing"/>
    <property type="evidence" value="ECO:0007669"/>
    <property type="project" value="InterPro"/>
</dbReference>
<evidence type="ECO:0000256" key="2">
    <source>
        <dbReference type="ARBA" id="ARBA00022792"/>
    </source>
</evidence>
<reference evidence="9" key="1">
    <citation type="journal article" date="2014" name="Genome Announc.">
        <title>De novo whole-genome sequence and genome annotation of Lichtheimia ramosa.</title>
        <authorList>
            <person name="Linde J."/>
            <person name="Schwartze V."/>
            <person name="Binder U."/>
            <person name="Lass-Florl C."/>
            <person name="Voigt K."/>
            <person name="Horn F."/>
        </authorList>
    </citation>
    <scope>NUCLEOTIDE SEQUENCE</scope>
    <source>
        <strain evidence="9">JMRC FSU:6197</strain>
    </source>
</reference>
<organism evidence="9">
    <name type="scientific">Lichtheimia ramosa</name>
    <dbReference type="NCBI Taxonomy" id="688394"/>
    <lineage>
        <taxon>Eukaryota</taxon>
        <taxon>Fungi</taxon>
        <taxon>Fungi incertae sedis</taxon>
        <taxon>Mucoromycota</taxon>
        <taxon>Mucoromycotina</taxon>
        <taxon>Mucoromycetes</taxon>
        <taxon>Mucorales</taxon>
        <taxon>Lichtheimiaceae</taxon>
        <taxon>Lichtheimia</taxon>
    </lineage>
</organism>
<comment type="subcellular location">
    <subcellularLocation>
        <location evidence="1">Mitochondrion inner membrane</location>
    </subcellularLocation>
</comment>
<sequence>MQVERFVIGCKSGVSRQLFPNPNQPGKHRFPMGLFHFFGRNGGKILRGATYAVQFMCFAHVFNQYVAEATFCMGPSMLPNFNMTGDIVAVEHITPHFRGYRMGDVVVCISPAVPGRAVLKRVLGLPGDNICVDPTASERKYVDIPEGHVWLSGDNLSNSTDSRYYGPVPMGLIRGRVFARLWPECRLVQNALLPVPFDEYTKQRS</sequence>
<evidence type="ECO:0000256" key="1">
    <source>
        <dbReference type="ARBA" id="ARBA00004273"/>
    </source>
</evidence>
<keyword evidence="5" id="KW-0472">Membrane</keyword>
<dbReference type="GO" id="GO:0042720">
    <property type="term" value="C:mitochondrial inner membrane peptidase complex"/>
    <property type="evidence" value="ECO:0007669"/>
    <property type="project" value="EnsemblFungi"/>
</dbReference>
<dbReference type="InterPro" id="IPR019757">
    <property type="entry name" value="Pept_S26A_signal_pept_1_Lys-AS"/>
</dbReference>
<feature type="active site" evidence="7">
    <location>
        <position position="76"/>
    </location>
</feature>
<evidence type="ECO:0000256" key="5">
    <source>
        <dbReference type="ARBA" id="ARBA00023136"/>
    </source>
</evidence>
<proteinExistence type="inferred from homology"/>
<keyword evidence="4" id="KW-0496">Mitochondrion</keyword>
<dbReference type="PANTHER" id="PTHR12383:SF16">
    <property type="entry name" value="MITOCHONDRIAL INNER MEMBRANE PROTEASE SUBUNIT 1"/>
    <property type="match status" value="1"/>
</dbReference>
<feature type="domain" description="Peptidase S26" evidence="8">
    <location>
        <begin position="140"/>
        <end position="182"/>
    </location>
</feature>
<dbReference type="Pfam" id="PF10502">
    <property type="entry name" value="Peptidase_S26"/>
    <property type="match status" value="2"/>
</dbReference>
<dbReference type="CDD" id="cd06530">
    <property type="entry name" value="S26_SPase_I"/>
    <property type="match status" value="1"/>
</dbReference>
<dbReference type="PROSITE" id="PS00760">
    <property type="entry name" value="SPASE_I_2"/>
    <property type="match status" value="1"/>
</dbReference>